<dbReference type="EMBL" id="JAGGLU010000001">
    <property type="protein sequence ID" value="MBP2057026.1"/>
    <property type="molecule type" value="Genomic_DNA"/>
</dbReference>
<organism evidence="2 3">
    <name type="scientific">Lactobacillus colini</name>
    <dbReference type="NCBI Taxonomy" id="1819254"/>
    <lineage>
        <taxon>Bacteria</taxon>
        <taxon>Bacillati</taxon>
        <taxon>Bacillota</taxon>
        <taxon>Bacilli</taxon>
        <taxon>Lactobacillales</taxon>
        <taxon>Lactobacillaceae</taxon>
        <taxon>Lactobacillus</taxon>
    </lineage>
</organism>
<accession>A0ABS4MBJ4</accession>
<comment type="caution">
    <text evidence="2">The sequence shown here is derived from an EMBL/GenBank/DDBJ whole genome shotgun (WGS) entry which is preliminary data.</text>
</comment>
<dbReference type="Proteomes" id="UP001519292">
    <property type="component" value="Unassembled WGS sequence"/>
</dbReference>
<feature type="transmembrane region" description="Helical" evidence="1">
    <location>
        <begin position="49"/>
        <end position="65"/>
    </location>
</feature>
<proteinExistence type="predicted"/>
<feature type="transmembrane region" description="Helical" evidence="1">
    <location>
        <begin position="104"/>
        <end position="122"/>
    </location>
</feature>
<feature type="transmembrane region" description="Helical" evidence="1">
    <location>
        <begin position="77"/>
        <end position="98"/>
    </location>
</feature>
<name>A0ABS4MBJ4_9LACO</name>
<keyword evidence="3" id="KW-1185">Reference proteome</keyword>
<reference evidence="2 3" key="1">
    <citation type="submission" date="2021-03" db="EMBL/GenBank/DDBJ databases">
        <title>Genomic Encyclopedia of Type Strains, Phase IV (KMG-IV): sequencing the most valuable type-strain genomes for metagenomic binning, comparative biology and taxonomic classification.</title>
        <authorList>
            <person name="Goeker M."/>
        </authorList>
    </citation>
    <scope>NUCLEOTIDE SEQUENCE [LARGE SCALE GENOMIC DNA]</scope>
    <source>
        <strain evidence="2 3">DSM 101872</strain>
    </source>
</reference>
<dbReference type="RefSeq" id="WP_209685463.1">
    <property type="nucleotide sequence ID" value="NZ_JAGGLU010000001.1"/>
</dbReference>
<keyword evidence="1" id="KW-0472">Membrane</keyword>
<evidence type="ECO:0000256" key="1">
    <source>
        <dbReference type="SAM" id="Phobius"/>
    </source>
</evidence>
<gene>
    <name evidence="2" type="ORF">J2Z60_000188</name>
</gene>
<feature type="transmembrane region" description="Helical" evidence="1">
    <location>
        <begin position="12"/>
        <end position="29"/>
    </location>
</feature>
<sequence>MRLLQKLSNHPLHLLLGYIAICLGLILIFNDNYYFWPPYAAHFFNSDFVGAWGLFSGVGVTYVAAQSSFPIQANQVWLISLCGFFGFETGLELSHAIALADSHMLVTSLLFSGFLFLTFIAIRKDTHIKVKLEQRDEKMKEGRSKLKKIGF</sequence>
<evidence type="ECO:0000313" key="3">
    <source>
        <dbReference type="Proteomes" id="UP001519292"/>
    </source>
</evidence>
<keyword evidence="1" id="KW-0812">Transmembrane</keyword>
<evidence type="ECO:0000313" key="2">
    <source>
        <dbReference type="EMBL" id="MBP2057026.1"/>
    </source>
</evidence>
<keyword evidence="1" id="KW-1133">Transmembrane helix</keyword>
<protein>
    <submittedName>
        <fullName evidence="2">Uncharacterized protein</fullName>
    </submittedName>
</protein>